<dbReference type="Proteomes" id="UP000789342">
    <property type="component" value="Unassembled WGS sequence"/>
</dbReference>
<reference evidence="1" key="1">
    <citation type="submission" date="2021-06" db="EMBL/GenBank/DDBJ databases">
        <authorList>
            <person name="Kallberg Y."/>
            <person name="Tangrot J."/>
            <person name="Rosling A."/>
        </authorList>
    </citation>
    <scope>NUCLEOTIDE SEQUENCE</scope>
    <source>
        <strain evidence="1">CL551</strain>
    </source>
</reference>
<feature type="non-terminal residue" evidence="1">
    <location>
        <position position="39"/>
    </location>
</feature>
<accession>A0A9N9J439</accession>
<sequence>QIELLDSLQQYLIGQGLLEEGKVSYADEDLHGTKNNGLS</sequence>
<comment type="caution">
    <text evidence="1">The sequence shown here is derived from an EMBL/GenBank/DDBJ whole genome shotgun (WGS) entry which is preliminary data.</text>
</comment>
<gene>
    <name evidence="1" type="ORF">AMORRO_LOCUS16103</name>
</gene>
<dbReference type="EMBL" id="CAJVPV010042204">
    <property type="protein sequence ID" value="CAG8763578.1"/>
    <property type="molecule type" value="Genomic_DNA"/>
</dbReference>
<name>A0A9N9J439_9GLOM</name>
<dbReference type="AlphaFoldDB" id="A0A9N9J439"/>
<proteinExistence type="predicted"/>
<evidence type="ECO:0000313" key="1">
    <source>
        <dbReference type="EMBL" id="CAG8763578.1"/>
    </source>
</evidence>
<keyword evidence="2" id="KW-1185">Reference proteome</keyword>
<protein>
    <submittedName>
        <fullName evidence="1">14902_t:CDS:1</fullName>
    </submittedName>
</protein>
<organism evidence="1 2">
    <name type="scientific">Acaulospora morrowiae</name>
    <dbReference type="NCBI Taxonomy" id="94023"/>
    <lineage>
        <taxon>Eukaryota</taxon>
        <taxon>Fungi</taxon>
        <taxon>Fungi incertae sedis</taxon>
        <taxon>Mucoromycota</taxon>
        <taxon>Glomeromycotina</taxon>
        <taxon>Glomeromycetes</taxon>
        <taxon>Diversisporales</taxon>
        <taxon>Acaulosporaceae</taxon>
        <taxon>Acaulospora</taxon>
    </lineage>
</organism>
<evidence type="ECO:0000313" key="2">
    <source>
        <dbReference type="Proteomes" id="UP000789342"/>
    </source>
</evidence>